<feature type="compositionally biased region" description="Polar residues" evidence="1">
    <location>
        <begin position="385"/>
        <end position="398"/>
    </location>
</feature>
<feature type="compositionally biased region" description="Polar residues" evidence="1">
    <location>
        <begin position="343"/>
        <end position="354"/>
    </location>
</feature>
<accession>A0ABQ5RQW0</accession>
<organism evidence="2 3">
    <name type="scientific">Volvox africanus</name>
    <dbReference type="NCBI Taxonomy" id="51714"/>
    <lineage>
        <taxon>Eukaryota</taxon>
        <taxon>Viridiplantae</taxon>
        <taxon>Chlorophyta</taxon>
        <taxon>core chlorophytes</taxon>
        <taxon>Chlorophyceae</taxon>
        <taxon>CS clade</taxon>
        <taxon>Chlamydomonadales</taxon>
        <taxon>Volvocaceae</taxon>
        <taxon>Volvox</taxon>
    </lineage>
</organism>
<feature type="region of interest" description="Disordered" evidence="1">
    <location>
        <begin position="778"/>
        <end position="797"/>
    </location>
</feature>
<reference evidence="2 3" key="1">
    <citation type="journal article" date="2023" name="IScience">
        <title>Expanded male sex-determining region conserved during the evolution of homothallism in the green alga Volvox.</title>
        <authorList>
            <person name="Yamamoto K."/>
            <person name="Matsuzaki R."/>
            <person name="Mahakham W."/>
            <person name="Heman W."/>
            <person name="Sekimoto H."/>
            <person name="Kawachi M."/>
            <person name="Minakuchi Y."/>
            <person name="Toyoda A."/>
            <person name="Nozaki H."/>
        </authorList>
    </citation>
    <scope>NUCLEOTIDE SEQUENCE [LARGE SCALE GENOMIC DNA]</scope>
    <source>
        <strain evidence="2 3">NIES-4468</strain>
    </source>
</reference>
<feature type="compositionally biased region" description="Low complexity" evidence="1">
    <location>
        <begin position="108"/>
        <end position="127"/>
    </location>
</feature>
<feature type="region of interest" description="Disordered" evidence="1">
    <location>
        <begin position="16"/>
        <end position="62"/>
    </location>
</feature>
<comment type="caution">
    <text evidence="2">The sequence shown here is derived from an EMBL/GenBank/DDBJ whole genome shotgun (WGS) entry which is preliminary data.</text>
</comment>
<feature type="compositionally biased region" description="Gly residues" evidence="1">
    <location>
        <begin position="720"/>
        <end position="730"/>
    </location>
</feature>
<sequence length="819" mass="81632">MTAQLTACNAADSLLYSFTPPVGRGGGSGSVPSSSPVPSQLLNSSRRHRAQSVPGDTMHRGEESDEVYLELQGGVSRGPGTGPSSTGFNPSAGVSASFSNNLSNVQISSPSSSLGNAGGSSNLGVLSMPSRPPIGMSRCGSADRHQQPQGPSALASIGSLSSVSGLNSSSGAGAMPVITCGGVGTLPPMRHSISGNPGIGLPKRDLPSLTLGCSGGSLDPPVLGLPSPVRLSVSGGLSDGASASMPFPDLPPTMAAFDGSAPPSSPRNGVPAVLAPLRVSGALAVSSGAAIVPGSSSSLSAIGSGAVAENAAGGWCGTATGSSGLLASCGSRRHTSPAGLCDSSGTFPTSSGLSTPGAAEGGVASPLTPNQPPINLCAPPRRSHSLTANKPAFSNRQTADGGGSGSDGGADQGDRDAAAPPVGDKERAFGGVAAGSETNSSTAKGMSGITNDLQRAADALLALHAGAVRKHSSSPSATATTMMPVKAAAAPTVPPAQLTRAQLMVVKDSAPGLHWDLRVALRRVFQMLRQELSAGPEGRQLSSTAQECWATLDNYFEGASELIGVLVDGALATAAVQPPSLLPPTSLPSPRQRQVLTCADNASGGDGSAAVGAISSEGQEAGRFRATHEDLRRQLEEVKARLAKAEARATAAEAATAASGGVRPNAVRSGNGVAAPRPPAGTATAVAPPLERCYGTSPRRGKHALVQSNREDVAASSSSAGGGSGSGGAGSASAATSDAVSAAATTPSSVTRNSESSPQRRFDRLAVLARGASYDELVIEEDDSDSDSSATDDSMDTRRRMLTYHSASFAEWVRGVRRK</sequence>
<dbReference type="Proteomes" id="UP001165090">
    <property type="component" value="Unassembled WGS sequence"/>
</dbReference>
<feature type="compositionally biased region" description="Basic and acidic residues" evidence="1">
    <location>
        <begin position="412"/>
        <end position="428"/>
    </location>
</feature>
<dbReference type="EMBL" id="BSDZ01000004">
    <property type="protein sequence ID" value="GLI59693.1"/>
    <property type="molecule type" value="Genomic_DNA"/>
</dbReference>
<feature type="compositionally biased region" description="Polar residues" evidence="1">
    <location>
        <begin position="436"/>
        <end position="445"/>
    </location>
</feature>
<evidence type="ECO:0000313" key="2">
    <source>
        <dbReference type="EMBL" id="GLI59693.1"/>
    </source>
</evidence>
<evidence type="ECO:0000313" key="3">
    <source>
        <dbReference type="Proteomes" id="UP001165090"/>
    </source>
</evidence>
<feature type="region of interest" description="Disordered" evidence="1">
    <location>
        <begin position="339"/>
        <end position="445"/>
    </location>
</feature>
<gene>
    <name evidence="2" type="ORF">VaNZ11_001638</name>
</gene>
<keyword evidence="3" id="KW-1185">Reference proteome</keyword>
<feature type="compositionally biased region" description="Low complexity" evidence="1">
    <location>
        <begin position="672"/>
        <end position="689"/>
    </location>
</feature>
<feature type="region of interest" description="Disordered" evidence="1">
    <location>
        <begin position="73"/>
        <end position="92"/>
    </location>
</feature>
<feature type="compositionally biased region" description="Gly residues" evidence="1">
    <location>
        <begin position="400"/>
        <end position="411"/>
    </location>
</feature>
<protein>
    <submittedName>
        <fullName evidence="2">Uncharacterized protein</fullName>
    </submittedName>
</protein>
<name>A0ABQ5RQW0_9CHLO</name>
<evidence type="ECO:0000256" key="1">
    <source>
        <dbReference type="SAM" id="MobiDB-lite"/>
    </source>
</evidence>
<feature type="region of interest" description="Disordered" evidence="1">
    <location>
        <begin position="107"/>
        <end position="156"/>
    </location>
</feature>
<feature type="compositionally biased region" description="Low complexity" evidence="1">
    <location>
        <begin position="731"/>
        <end position="751"/>
    </location>
</feature>
<feature type="compositionally biased region" description="Low complexity" evidence="1">
    <location>
        <begin position="30"/>
        <end position="39"/>
    </location>
</feature>
<proteinExistence type="predicted"/>
<feature type="region of interest" description="Disordered" evidence="1">
    <location>
        <begin position="654"/>
        <end position="762"/>
    </location>
</feature>